<comment type="caution">
    <text evidence="3">The sequence shown here is derived from an EMBL/GenBank/DDBJ whole genome shotgun (WGS) entry which is preliminary data.</text>
</comment>
<feature type="transmembrane region" description="Helical" evidence="2">
    <location>
        <begin position="26"/>
        <end position="45"/>
    </location>
</feature>
<feature type="compositionally biased region" description="Low complexity" evidence="1">
    <location>
        <begin position="9"/>
        <end position="21"/>
    </location>
</feature>
<name>M0BMS6_9EURY</name>
<gene>
    <name evidence="3" type="ORF">C479_06986</name>
</gene>
<dbReference type="AlphaFoldDB" id="M0BMS6"/>
<organism evidence="3 4">
    <name type="scientific">Halovivax asiaticus JCM 14624</name>
    <dbReference type="NCBI Taxonomy" id="1227490"/>
    <lineage>
        <taxon>Archaea</taxon>
        <taxon>Methanobacteriati</taxon>
        <taxon>Methanobacteriota</taxon>
        <taxon>Stenosarchaea group</taxon>
        <taxon>Halobacteria</taxon>
        <taxon>Halobacteriales</taxon>
        <taxon>Natrialbaceae</taxon>
        <taxon>Halovivax</taxon>
    </lineage>
</organism>
<protein>
    <submittedName>
        <fullName evidence="3">Uncharacterized protein</fullName>
    </submittedName>
</protein>
<accession>M0BMS6</accession>
<evidence type="ECO:0000256" key="1">
    <source>
        <dbReference type="SAM" id="MobiDB-lite"/>
    </source>
</evidence>
<reference evidence="3 4" key="1">
    <citation type="journal article" date="2014" name="PLoS Genet.">
        <title>Phylogenetically driven sequencing of extremely halophilic archaea reveals strategies for static and dynamic osmo-response.</title>
        <authorList>
            <person name="Becker E.A."/>
            <person name="Seitzer P.M."/>
            <person name="Tritt A."/>
            <person name="Larsen D."/>
            <person name="Krusor M."/>
            <person name="Yao A.I."/>
            <person name="Wu D."/>
            <person name="Madern D."/>
            <person name="Eisen J.A."/>
            <person name="Darling A.E."/>
            <person name="Facciotti M.T."/>
        </authorList>
    </citation>
    <scope>NUCLEOTIDE SEQUENCE [LARGE SCALE GENOMIC DNA]</scope>
    <source>
        <strain evidence="3 4">JCM 14624</strain>
    </source>
</reference>
<dbReference type="Proteomes" id="UP000011560">
    <property type="component" value="Unassembled WGS sequence"/>
</dbReference>
<keyword evidence="2" id="KW-0812">Transmembrane</keyword>
<keyword evidence="4" id="KW-1185">Reference proteome</keyword>
<keyword evidence="2" id="KW-1133">Transmembrane helix</keyword>
<feature type="transmembrane region" description="Helical" evidence="2">
    <location>
        <begin position="80"/>
        <end position="97"/>
    </location>
</feature>
<dbReference type="EMBL" id="AOIQ01000012">
    <property type="protein sequence ID" value="ELZ11588.1"/>
    <property type="molecule type" value="Genomic_DNA"/>
</dbReference>
<dbReference type="STRING" id="1227490.C479_06986"/>
<feature type="transmembrane region" description="Helical" evidence="2">
    <location>
        <begin position="104"/>
        <end position="122"/>
    </location>
</feature>
<dbReference type="RefSeq" id="WP_007699936.1">
    <property type="nucleotide sequence ID" value="NZ_AOIQ01000012.1"/>
</dbReference>
<evidence type="ECO:0000313" key="4">
    <source>
        <dbReference type="Proteomes" id="UP000011560"/>
    </source>
</evidence>
<feature type="region of interest" description="Disordered" evidence="1">
    <location>
        <begin position="1"/>
        <end position="21"/>
    </location>
</feature>
<proteinExistence type="predicted"/>
<evidence type="ECO:0000256" key="2">
    <source>
        <dbReference type="SAM" id="Phobius"/>
    </source>
</evidence>
<evidence type="ECO:0000313" key="3">
    <source>
        <dbReference type="EMBL" id="ELZ11588.1"/>
    </source>
</evidence>
<keyword evidence="2" id="KW-0472">Membrane</keyword>
<feature type="transmembrane region" description="Helical" evidence="2">
    <location>
        <begin position="57"/>
        <end position="74"/>
    </location>
</feature>
<sequence length="142" mass="15011">MADPAAPADTGHGSPGTSDGDSGTPLGVTLVSLLVALNGLLWIVWGYGSIYADPTPLASLAPVIGLSLVLLAWGLWRRNWIAWTLTTLGLMLVILLETARLSELTLGELPIVQLLLLVYLFARQAVFFERNPSDSADAASGL</sequence>